<dbReference type="GO" id="GO:0019843">
    <property type="term" value="F:rRNA binding"/>
    <property type="evidence" value="ECO:0007669"/>
    <property type="project" value="UniProtKB-KW"/>
</dbReference>
<sequence length="360" mass="39177">MQAFANGEQEQKQEVRPETSRGTGTALLPARVIADLGHKYRLITPLGELWGELSGKYRFMLSEGEGGLVPVVGDWVAADCRPSDGSATIRGVLARKSQISRQAAGQETKEQIVAANVDVLFLVAALNHDFNVRRLERYLIMAYSSGAMPVIVLSKADLCSDLPLYLAQAEGAAPGVPVLAVSALEDHGIEQLAPYLSGARTCALAGSSGSGKSTLLNRLAGREIQATGGIRESDSRGRHTTTHRELFPLPGGGVLIDTPGMRELQLWDGGHDGLSSAFSDIEELAQRCRFRDCRHRGEEGCAVREAVASGELENSRLVNYHKTQRELDYQAAKERKQQAVRVRGGSRKKSRTPADWRKEY</sequence>
<keyword evidence="9 10" id="KW-0342">GTP-binding</keyword>
<dbReference type="AlphaFoldDB" id="A0A1B1N6K2"/>
<accession>A0A1B1N6K2</accession>
<dbReference type="HAMAP" id="MF_01820">
    <property type="entry name" value="GTPase_RsgA"/>
    <property type="match status" value="1"/>
</dbReference>
<evidence type="ECO:0000259" key="12">
    <source>
        <dbReference type="PROSITE" id="PS50936"/>
    </source>
</evidence>
<comment type="subunit">
    <text evidence="10">Monomer. Associates with 30S ribosomal subunit, binds 16S rRNA.</text>
</comment>
<evidence type="ECO:0000256" key="5">
    <source>
        <dbReference type="ARBA" id="ARBA00022741"/>
    </source>
</evidence>
<evidence type="ECO:0000313" key="14">
    <source>
        <dbReference type="EMBL" id="ANS77061.1"/>
    </source>
</evidence>
<evidence type="ECO:0000256" key="8">
    <source>
        <dbReference type="ARBA" id="ARBA00022884"/>
    </source>
</evidence>
<feature type="domain" description="CP-type G" evidence="13">
    <location>
        <begin position="106"/>
        <end position="264"/>
    </location>
</feature>
<dbReference type="GO" id="GO:0003924">
    <property type="term" value="F:GTPase activity"/>
    <property type="evidence" value="ECO:0007669"/>
    <property type="project" value="UniProtKB-UniRule"/>
</dbReference>
<gene>
    <name evidence="10" type="primary">rsgA</name>
    <name evidence="14" type="ORF">AWM70_02530</name>
</gene>
<feature type="domain" description="EngC GTPase" evidence="12">
    <location>
        <begin position="115"/>
        <end position="262"/>
    </location>
</feature>
<dbReference type="NCBIfam" id="TIGR00157">
    <property type="entry name" value="ribosome small subunit-dependent GTPase A"/>
    <property type="match status" value="1"/>
</dbReference>
<feature type="binding site" evidence="10">
    <location>
        <position position="288"/>
    </location>
    <ligand>
        <name>Zn(2+)</name>
        <dbReference type="ChEBI" id="CHEBI:29105"/>
    </ligand>
</feature>
<dbReference type="InterPro" id="IPR010914">
    <property type="entry name" value="RsgA_GTPase_dom"/>
</dbReference>
<keyword evidence="6 10" id="KW-0378">Hydrolase</keyword>
<feature type="binding site" evidence="10">
    <location>
        <begin position="206"/>
        <end position="214"/>
    </location>
    <ligand>
        <name>GTP</name>
        <dbReference type="ChEBI" id="CHEBI:37565"/>
    </ligand>
</feature>
<evidence type="ECO:0000313" key="15">
    <source>
        <dbReference type="Proteomes" id="UP000092573"/>
    </source>
</evidence>
<dbReference type="GO" id="GO:0042274">
    <property type="term" value="P:ribosomal small subunit biogenesis"/>
    <property type="evidence" value="ECO:0007669"/>
    <property type="project" value="UniProtKB-UniRule"/>
</dbReference>
<comment type="function">
    <text evidence="10">One of several proteins that assist in the late maturation steps of the functional core of the 30S ribosomal subunit. Helps release RbfA from mature subunits. May play a role in the assembly of ribosomal proteins into the subunit. Circularly permuted GTPase that catalyzes slow GTP hydrolysis, GTPase activity is stimulated by the 30S ribosomal subunit.</text>
</comment>
<evidence type="ECO:0000256" key="1">
    <source>
        <dbReference type="ARBA" id="ARBA00022490"/>
    </source>
</evidence>
<dbReference type="Gene3D" id="3.40.50.300">
    <property type="entry name" value="P-loop containing nucleotide triphosphate hydrolases"/>
    <property type="match status" value="1"/>
</dbReference>
<keyword evidence="3 10" id="KW-0479">Metal-binding</keyword>
<organism evidence="14 15">
    <name type="scientific">Paenibacillus yonginensis</name>
    <dbReference type="NCBI Taxonomy" id="1462996"/>
    <lineage>
        <taxon>Bacteria</taxon>
        <taxon>Bacillati</taxon>
        <taxon>Bacillota</taxon>
        <taxon>Bacilli</taxon>
        <taxon>Bacillales</taxon>
        <taxon>Paenibacillaceae</taxon>
        <taxon>Paenibacillus</taxon>
    </lineage>
</organism>
<name>A0A1B1N6K2_9BACL</name>
<dbReference type="CDD" id="cd01854">
    <property type="entry name" value="YjeQ_EngC"/>
    <property type="match status" value="1"/>
</dbReference>
<dbReference type="InterPro" id="IPR027417">
    <property type="entry name" value="P-loop_NTPase"/>
</dbReference>
<dbReference type="PROSITE" id="PS51721">
    <property type="entry name" value="G_CP"/>
    <property type="match status" value="1"/>
</dbReference>
<dbReference type="GO" id="GO:0046872">
    <property type="term" value="F:metal ion binding"/>
    <property type="evidence" value="ECO:0007669"/>
    <property type="project" value="UniProtKB-KW"/>
</dbReference>
<dbReference type="InterPro" id="IPR004881">
    <property type="entry name" value="Ribosome_biogen_GTPase_RsgA"/>
</dbReference>
<feature type="compositionally biased region" description="Basic and acidic residues" evidence="11">
    <location>
        <begin position="9"/>
        <end position="19"/>
    </location>
</feature>
<dbReference type="PANTHER" id="PTHR32120:SF10">
    <property type="entry name" value="SMALL RIBOSOMAL SUBUNIT BIOGENESIS GTPASE RSGA"/>
    <property type="match status" value="1"/>
</dbReference>
<feature type="region of interest" description="Disordered" evidence="11">
    <location>
        <begin position="1"/>
        <end position="22"/>
    </location>
</feature>
<feature type="binding site" evidence="10">
    <location>
        <position position="301"/>
    </location>
    <ligand>
        <name>Zn(2+)</name>
        <dbReference type="ChEBI" id="CHEBI:29105"/>
    </ligand>
</feature>
<evidence type="ECO:0000256" key="11">
    <source>
        <dbReference type="SAM" id="MobiDB-lite"/>
    </source>
</evidence>
<feature type="binding site" evidence="10">
    <location>
        <position position="293"/>
    </location>
    <ligand>
        <name>Zn(2+)</name>
        <dbReference type="ChEBI" id="CHEBI:29105"/>
    </ligand>
</feature>
<dbReference type="GO" id="GO:0005737">
    <property type="term" value="C:cytoplasm"/>
    <property type="evidence" value="ECO:0007669"/>
    <property type="project" value="UniProtKB-SubCell"/>
</dbReference>
<keyword evidence="5 10" id="KW-0547">Nucleotide-binding</keyword>
<dbReference type="STRING" id="1462996.AWM70_02530"/>
<comment type="similarity">
    <text evidence="10">Belongs to the TRAFAC class YlqF/YawG GTPase family. RsgA subfamily.</text>
</comment>
<dbReference type="GO" id="GO:0005525">
    <property type="term" value="F:GTP binding"/>
    <property type="evidence" value="ECO:0007669"/>
    <property type="project" value="UniProtKB-UniRule"/>
</dbReference>
<keyword evidence="1 10" id="KW-0963">Cytoplasm</keyword>
<evidence type="ECO:0000256" key="2">
    <source>
        <dbReference type="ARBA" id="ARBA00022517"/>
    </source>
</evidence>
<keyword evidence="15" id="KW-1185">Reference proteome</keyword>
<dbReference type="PANTHER" id="PTHR32120">
    <property type="entry name" value="SMALL RIBOSOMAL SUBUNIT BIOGENESIS GTPASE RSGA"/>
    <property type="match status" value="1"/>
</dbReference>
<dbReference type="PROSITE" id="PS50936">
    <property type="entry name" value="ENGC_GTPASE"/>
    <property type="match status" value="1"/>
</dbReference>
<evidence type="ECO:0000259" key="13">
    <source>
        <dbReference type="PROSITE" id="PS51721"/>
    </source>
</evidence>
<evidence type="ECO:0000256" key="7">
    <source>
        <dbReference type="ARBA" id="ARBA00022833"/>
    </source>
</evidence>
<feature type="binding site" evidence="10">
    <location>
        <position position="295"/>
    </location>
    <ligand>
        <name>Zn(2+)</name>
        <dbReference type="ChEBI" id="CHEBI:29105"/>
    </ligand>
</feature>
<dbReference type="EC" id="3.6.1.-" evidence="10"/>
<evidence type="ECO:0000256" key="6">
    <source>
        <dbReference type="ARBA" id="ARBA00022801"/>
    </source>
</evidence>
<protein>
    <recommendedName>
        <fullName evidence="10">Small ribosomal subunit biogenesis GTPase RsgA</fullName>
        <ecNumber evidence="10">3.6.1.-</ecNumber>
    </recommendedName>
</protein>
<dbReference type="InterPro" id="IPR030378">
    <property type="entry name" value="G_CP_dom"/>
</dbReference>
<dbReference type="SUPFAM" id="SSF52540">
    <property type="entry name" value="P-loop containing nucleoside triphosphate hydrolases"/>
    <property type="match status" value="1"/>
</dbReference>
<dbReference type="KEGG" id="pyg:AWM70_02530"/>
<evidence type="ECO:0000256" key="3">
    <source>
        <dbReference type="ARBA" id="ARBA00022723"/>
    </source>
</evidence>
<proteinExistence type="inferred from homology"/>
<keyword evidence="8 10" id="KW-0694">RNA-binding</keyword>
<evidence type="ECO:0000256" key="4">
    <source>
        <dbReference type="ARBA" id="ARBA00022730"/>
    </source>
</evidence>
<feature type="binding site" evidence="10">
    <location>
        <begin position="154"/>
        <end position="157"/>
    </location>
    <ligand>
        <name>GTP</name>
        <dbReference type="ChEBI" id="CHEBI:37565"/>
    </ligand>
</feature>
<dbReference type="Pfam" id="PF03193">
    <property type="entry name" value="RsgA_GTPase"/>
    <property type="match status" value="1"/>
</dbReference>
<evidence type="ECO:0000256" key="10">
    <source>
        <dbReference type="HAMAP-Rule" id="MF_01820"/>
    </source>
</evidence>
<dbReference type="EMBL" id="CP014167">
    <property type="protein sequence ID" value="ANS77061.1"/>
    <property type="molecule type" value="Genomic_DNA"/>
</dbReference>
<dbReference type="Gene3D" id="1.10.40.50">
    <property type="entry name" value="Probable gtpase engc, domain 3"/>
    <property type="match status" value="1"/>
</dbReference>
<dbReference type="Proteomes" id="UP000092573">
    <property type="component" value="Chromosome"/>
</dbReference>
<reference evidence="14 15" key="1">
    <citation type="submission" date="2016-01" db="EMBL/GenBank/DDBJ databases">
        <title>Complete Genome Sequence of Paenibacillus yonginensis DCY84, a novel Plant Growth-Promoting Bacteria with Elicitation of Induced Systemic Resistance.</title>
        <authorList>
            <person name="Kim Y.J."/>
            <person name="Yang D.C."/>
            <person name="Sukweenadhi J."/>
        </authorList>
    </citation>
    <scope>NUCLEOTIDE SEQUENCE [LARGE SCALE GENOMIC DNA]</scope>
    <source>
        <strain evidence="14 15">DCY84</strain>
    </source>
</reference>
<comment type="cofactor">
    <cofactor evidence="10">
        <name>Zn(2+)</name>
        <dbReference type="ChEBI" id="CHEBI:29105"/>
    </cofactor>
    <text evidence="10">Binds 1 zinc ion per subunit.</text>
</comment>
<keyword evidence="2 10" id="KW-0690">Ribosome biogenesis</keyword>
<keyword evidence="4 10" id="KW-0699">rRNA-binding</keyword>
<evidence type="ECO:0000256" key="9">
    <source>
        <dbReference type="ARBA" id="ARBA00023134"/>
    </source>
</evidence>
<feature type="region of interest" description="Disordered" evidence="11">
    <location>
        <begin position="330"/>
        <end position="360"/>
    </location>
</feature>
<keyword evidence="7 10" id="KW-0862">Zinc</keyword>
<comment type="subcellular location">
    <subcellularLocation>
        <location evidence="10">Cytoplasm</location>
    </subcellularLocation>
</comment>